<name>A0A3N2Q1S1_SODAK</name>
<dbReference type="GO" id="GO:0030170">
    <property type="term" value="F:pyridoxal phosphate binding"/>
    <property type="evidence" value="ECO:0007669"/>
    <property type="project" value="InterPro"/>
</dbReference>
<gene>
    <name evidence="3" type="ORF">SODALDRAFT_330454</name>
</gene>
<dbReference type="GeneID" id="39579678"/>
<sequence length="486" mass="54296">MTAAETLSSGPGGSLAQADPSLYAAFFLLPIITVLGFIIPFLYLFPPVPATKADALERTHTRLGLTEEESNLRDQFAARHHGDSSGHGKPKVQALCIYPVKSCKGIEITRSRVLPSGLEFDRLYTFAQLRSKFPLPANPTEGGAVKEEEKKADMADKADKGGEIHSWEFITQRQFGLLANVKVDVWVPDPAKQKTRPAEAQSEGWDEEAWIVLRFPWRDAGLRGFLSLVAAKIARGWDAVPEKEVLVPAGFPSEADIKARGYKYEEVRIWRDTVEALNLGRELPEELRFYLGVSNPLGLFMIDPGRQRDVYRCAPRREQAGYQPIVGFQDAYPLHLMSLSSFQDFDSMVAKDEDIKRLDISRFRANIITSGVPAYEEEKWKSIRLNPGSSSLSNVADFHVSCRTVRCKLPNVDPATGMRHPAEPDRSLRKHRNVDAGAPLLGCLGMQMCPLFEDAEDAQSEDLRTWVEVGMDIDVLAQGEHLYIKQ</sequence>
<dbReference type="EMBL" id="ML119052">
    <property type="protein sequence ID" value="ROT40711.1"/>
    <property type="molecule type" value="Genomic_DNA"/>
</dbReference>
<evidence type="ECO:0000259" key="2">
    <source>
        <dbReference type="PROSITE" id="PS51340"/>
    </source>
</evidence>
<dbReference type="Proteomes" id="UP000272025">
    <property type="component" value="Unassembled WGS sequence"/>
</dbReference>
<dbReference type="STRING" id="1314773.A0A3N2Q1S1"/>
<protein>
    <submittedName>
        <fullName evidence="3">MOSC domain-containing protein</fullName>
    </submittedName>
</protein>
<dbReference type="Pfam" id="PF03473">
    <property type="entry name" value="MOSC"/>
    <property type="match status" value="1"/>
</dbReference>
<evidence type="ECO:0000313" key="3">
    <source>
        <dbReference type="EMBL" id="ROT40711.1"/>
    </source>
</evidence>
<keyword evidence="1" id="KW-1133">Transmembrane helix</keyword>
<dbReference type="AlphaFoldDB" id="A0A3N2Q1S1"/>
<feature type="transmembrane region" description="Helical" evidence="1">
    <location>
        <begin position="22"/>
        <end position="45"/>
    </location>
</feature>
<dbReference type="PROSITE" id="PS51340">
    <property type="entry name" value="MOSC"/>
    <property type="match status" value="1"/>
</dbReference>
<accession>A0A3N2Q1S1</accession>
<dbReference type="OrthoDB" id="17255at2759"/>
<organism evidence="3 4">
    <name type="scientific">Sodiomyces alkalinus (strain CBS 110278 / VKM F-3762 / F11)</name>
    <name type="common">Alkaliphilic filamentous fungus</name>
    <dbReference type="NCBI Taxonomy" id="1314773"/>
    <lineage>
        <taxon>Eukaryota</taxon>
        <taxon>Fungi</taxon>
        <taxon>Dikarya</taxon>
        <taxon>Ascomycota</taxon>
        <taxon>Pezizomycotina</taxon>
        <taxon>Sordariomycetes</taxon>
        <taxon>Hypocreomycetidae</taxon>
        <taxon>Glomerellales</taxon>
        <taxon>Plectosphaerellaceae</taxon>
        <taxon>Sodiomyces</taxon>
    </lineage>
</organism>
<dbReference type="Pfam" id="PF03476">
    <property type="entry name" value="MOSC_N"/>
    <property type="match status" value="1"/>
</dbReference>
<dbReference type="InterPro" id="IPR005302">
    <property type="entry name" value="MoCF_Sase_C"/>
</dbReference>
<feature type="domain" description="MOSC" evidence="2">
    <location>
        <begin position="305"/>
        <end position="476"/>
    </location>
</feature>
<dbReference type="GO" id="GO:0003824">
    <property type="term" value="F:catalytic activity"/>
    <property type="evidence" value="ECO:0007669"/>
    <property type="project" value="InterPro"/>
</dbReference>
<dbReference type="InterPro" id="IPR005303">
    <property type="entry name" value="MOCOS_middle"/>
</dbReference>
<evidence type="ECO:0000256" key="1">
    <source>
        <dbReference type="SAM" id="Phobius"/>
    </source>
</evidence>
<evidence type="ECO:0000313" key="4">
    <source>
        <dbReference type="Proteomes" id="UP000272025"/>
    </source>
</evidence>
<keyword evidence="1" id="KW-0472">Membrane</keyword>
<keyword evidence="4" id="KW-1185">Reference proteome</keyword>
<dbReference type="RefSeq" id="XP_028468517.1">
    <property type="nucleotide sequence ID" value="XM_028611200.1"/>
</dbReference>
<keyword evidence="1" id="KW-0812">Transmembrane</keyword>
<reference evidence="3 4" key="1">
    <citation type="journal article" date="2018" name="Mol. Ecol.">
        <title>The obligate alkalophilic soda-lake fungus Sodiomyces alkalinus has shifted to a protein diet.</title>
        <authorList>
            <person name="Grum-Grzhimaylo A.A."/>
            <person name="Falkoski D.L."/>
            <person name="van den Heuvel J."/>
            <person name="Valero-Jimenez C.A."/>
            <person name="Min B."/>
            <person name="Choi I.G."/>
            <person name="Lipzen A."/>
            <person name="Daum C.G."/>
            <person name="Aanen D.K."/>
            <person name="Tsang A."/>
            <person name="Henrissat B."/>
            <person name="Bilanenko E.N."/>
            <person name="de Vries R.P."/>
            <person name="van Kan J.A.L."/>
            <person name="Grigoriev I.V."/>
            <person name="Debets A.J.M."/>
        </authorList>
    </citation>
    <scope>NUCLEOTIDE SEQUENCE [LARGE SCALE GENOMIC DNA]</scope>
    <source>
        <strain evidence="3 4">F11</strain>
    </source>
</reference>
<dbReference type="InterPro" id="IPR011037">
    <property type="entry name" value="Pyrv_Knase-like_insert_dom_sf"/>
</dbReference>
<proteinExistence type="predicted"/>
<dbReference type="SUPFAM" id="SSF50800">
    <property type="entry name" value="PK beta-barrel domain-like"/>
    <property type="match status" value="1"/>
</dbReference>
<dbReference type="GO" id="GO:0030151">
    <property type="term" value="F:molybdenum ion binding"/>
    <property type="evidence" value="ECO:0007669"/>
    <property type="project" value="InterPro"/>
</dbReference>